<feature type="region of interest" description="Disordered" evidence="7">
    <location>
        <begin position="16"/>
        <end position="35"/>
    </location>
</feature>
<evidence type="ECO:0000256" key="2">
    <source>
        <dbReference type="ARBA" id="ARBA00022741"/>
    </source>
</evidence>
<dbReference type="GO" id="GO:0140663">
    <property type="term" value="F:ATP-dependent FeS chaperone activity"/>
    <property type="evidence" value="ECO:0007669"/>
    <property type="project" value="InterPro"/>
</dbReference>
<name>A0A5N6KTS0_9ROSI</name>
<keyword evidence="9" id="KW-1185">Reference proteome</keyword>
<dbReference type="EMBL" id="VIBQ01000013">
    <property type="protein sequence ID" value="KAB8345900.1"/>
    <property type="molecule type" value="Genomic_DNA"/>
</dbReference>
<keyword evidence="4" id="KW-0408">Iron</keyword>
<evidence type="ECO:0000256" key="4">
    <source>
        <dbReference type="ARBA" id="ARBA00023004"/>
    </source>
</evidence>
<dbReference type="PANTHER" id="PTHR42961">
    <property type="entry name" value="IRON-SULFUR PROTEIN NUBPL"/>
    <property type="match status" value="1"/>
</dbReference>
<dbReference type="InterPro" id="IPR033756">
    <property type="entry name" value="YlxH/NBP35"/>
</dbReference>
<comment type="caution">
    <text evidence="8">The sequence shown here is derived from an EMBL/GenBank/DDBJ whole genome shotgun (WGS) entry which is preliminary data.</text>
</comment>
<evidence type="ECO:0000256" key="5">
    <source>
        <dbReference type="ARBA" id="ARBA00023014"/>
    </source>
</evidence>
<dbReference type="GO" id="GO:0032981">
    <property type="term" value="P:mitochondrial respiratory chain complex I assembly"/>
    <property type="evidence" value="ECO:0007669"/>
    <property type="project" value="TreeGrafter"/>
</dbReference>
<evidence type="ECO:0008006" key="10">
    <source>
        <dbReference type="Google" id="ProtNLM"/>
    </source>
</evidence>
<dbReference type="CDD" id="cd02037">
    <property type="entry name" value="Mrp_NBP35"/>
    <property type="match status" value="1"/>
</dbReference>
<dbReference type="GO" id="GO:0046872">
    <property type="term" value="F:metal ion binding"/>
    <property type="evidence" value="ECO:0007669"/>
    <property type="project" value="UniProtKB-KW"/>
</dbReference>
<evidence type="ECO:0000256" key="7">
    <source>
        <dbReference type="SAM" id="MobiDB-lite"/>
    </source>
</evidence>
<dbReference type="SUPFAM" id="SSF52540">
    <property type="entry name" value="P-loop containing nucleoside triphosphate hydrolases"/>
    <property type="match status" value="1"/>
</dbReference>
<proteinExistence type="inferred from homology"/>
<dbReference type="Proteomes" id="UP000327013">
    <property type="component" value="Unassembled WGS sequence"/>
</dbReference>
<dbReference type="FunFam" id="3.40.50.300:FF:001278">
    <property type="entry name" value="Iron-sulfur cluster carrier protein"/>
    <property type="match status" value="1"/>
</dbReference>
<keyword evidence="3" id="KW-0067">ATP-binding</keyword>
<evidence type="ECO:0000256" key="6">
    <source>
        <dbReference type="ARBA" id="ARBA00024036"/>
    </source>
</evidence>
<accession>A0A5N6KTS0</accession>
<protein>
    <recommendedName>
        <fullName evidence="10">CobQ/CobB/MinD/ParA nucleotide binding domain-containing protein</fullName>
    </recommendedName>
</protein>
<keyword evidence="5" id="KW-0411">Iron-sulfur</keyword>
<dbReference type="GO" id="GO:0016226">
    <property type="term" value="P:iron-sulfur cluster assembly"/>
    <property type="evidence" value="ECO:0007669"/>
    <property type="project" value="InterPro"/>
</dbReference>
<comment type="similarity">
    <text evidence="6">Belongs to the Mrp/NBP35 ATP-binding proteins family.</text>
</comment>
<dbReference type="InterPro" id="IPR019591">
    <property type="entry name" value="Mrp/NBP35_ATP-bd"/>
</dbReference>
<dbReference type="InterPro" id="IPR044304">
    <property type="entry name" value="NUBPL-like"/>
</dbReference>
<dbReference type="PANTHER" id="PTHR42961:SF2">
    <property type="entry name" value="IRON-SULFUR PROTEIN NUBPL"/>
    <property type="match status" value="1"/>
</dbReference>
<dbReference type="GO" id="GO:0005524">
    <property type="term" value="F:ATP binding"/>
    <property type="evidence" value="ECO:0007669"/>
    <property type="project" value="UniProtKB-KW"/>
</dbReference>
<keyword evidence="2" id="KW-0547">Nucleotide-binding</keyword>
<dbReference type="GO" id="GO:0005739">
    <property type="term" value="C:mitochondrion"/>
    <property type="evidence" value="ECO:0007669"/>
    <property type="project" value="TreeGrafter"/>
</dbReference>
<dbReference type="AlphaFoldDB" id="A0A5N6KTS0"/>
<dbReference type="OrthoDB" id="1741334at2759"/>
<dbReference type="GO" id="GO:0051539">
    <property type="term" value="F:4 iron, 4 sulfur cluster binding"/>
    <property type="evidence" value="ECO:0007669"/>
    <property type="project" value="TreeGrafter"/>
</dbReference>
<dbReference type="Gene3D" id="3.40.50.300">
    <property type="entry name" value="P-loop containing nucleotide triphosphate hydrolases"/>
    <property type="match status" value="1"/>
</dbReference>
<evidence type="ECO:0000313" key="8">
    <source>
        <dbReference type="EMBL" id="KAB8345900.1"/>
    </source>
</evidence>
<sequence>MNRRLFSSLRALRNHDNPLGLPKAGKSPGPNFVNRMQRGLPERRKIQNVKHVVAISSAKGGVGKSTIAANLALALARKGHRTGILDTDLYGPSIPTLFNLADAGDPDLDKDGRLIPLPSSGVQTMSMGYLTPPGAAVVWRGPMLQKAIQQLLHSVAWSPLDVLFLDLPPGTGDIQLTITQQIHLAGSVIVTTPQKLALEDAAKGVEMFNKSGVRVLGLVSNMSRFACPGCGGVHRLFGSEEGIKAMCEKQELAMLGDVPLDVGMGEESPSILANPHGPAASELSAIADNIVGLLGLGDAR</sequence>
<evidence type="ECO:0000256" key="3">
    <source>
        <dbReference type="ARBA" id="ARBA00022840"/>
    </source>
</evidence>
<dbReference type="InterPro" id="IPR027417">
    <property type="entry name" value="P-loop_NTPase"/>
</dbReference>
<gene>
    <name evidence="8" type="ORF">FH972_022955</name>
</gene>
<evidence type="ECO:0000256" key="1">
    <source>
        <dbReference type="ARBA" id="ARBA00022723"/>
    </source>
</evidence>
<keyword evidence="1" id="KW-0479">Metal-binding</keyword>
<dbReference type="Pfam" id="PF10609">
    <property type="entry name" value="ParA"/>
    <property type="match status" value="1"/>
</dbReference>
<evidence type="ECO:0000313" key="9">
    <source>
        <dbReference type="Proteomes" id="UP000327013"/>
    </source>
</evidence>
<reference evidence="8 9" key="1">
    <citation type="submission" date="2019-06" db="EMBL/GenBank/DDBJ databases">
        <title>A chromosomal-level reference genome of Carpinus fangiana (Coryloideae, Betulaceae).</title>
        <authorList>
            <person name="Yang X."/>
            <person name="Wang Z."/>
            <person name="Zhang L."/>
            <person name="Hao G."/>
            <person name="Liu J."/>
            <person name="Yang Y."/>
        </authorList>
    </citation>
    <scope>NUCLEOTIDE SEQUENCE [LARGE SCALE GENOMIC DNA]</scope>
    <source>
        <strain evidence="8">Cfa_2016G</strain>
        <tissue evidence="8">Leaf</tissue>
    </source>
</reference>
<organism evidence="8 9">
    <name type="scientific">Carpinus fangiana</name>
    <dbReference type="NCBI Taxonomy" id="176857"/>
    <lineage>
        <taxon>Eukaryota</taxon>
        <taxon>Viridiplantae</taxon>
        <taxon>Streptophyta</taxon>
        <taxon>Embryophyta</taxon>
        <taxon>Tracheophyta</taxon>
        <taxon>Spermatophyta</taxon>
        <taxon>Magnoliopsida</taxon>
        <taxon>eudicotyledons</taxon>
        <taxon>Gunneridae</taxon>
        <taxon>Pentapetalae</taxon>
        <taxon>rosids</taxon>
        <taxon>fabids</taxon>
        <taxon>Fagales</taxon>
        <taxon>Betulaceae</taxon>
        <taxon>Carpinus</taxon>
    </lineage>
</organism>
<dbReference type="HAMAP" id="MF_02040">
    <property type="entry name" value="Mrp_NBP35"/>
    <property type="match status" value="1"/>
</dbReference>